<gene>
    <name evidence="2" type="ORF">TNCT_420531</name>
</gene>
<comment type="caution">
    <text evidence="2">The sequence shown here is derived from an EMBL/GenBank/DDBJ whole genome shotgun (WGS) entry which is preliminary data.</text>
</comment>
<organism evidence="2 3">
    <name type="scientific">Trichonephila clavata</name>
    <name type="common">Joro spider</name>
    <name type="synonym">Nephila clavata</name>
    <dbReference type="NCBI Taxonomy" id="2740835"/>
    <lineage>
        <taxon>Eukaryota</taxon>
        <taxon>Metazoa</taxon>
        <taxon>Ecdysozoa</taxon>
        <taxon>Arthropoda</taxon>
        <taxon>Chelicerata</taxon>
        <taxon>Arachnida</taxon>
        <taxon>Araneae</taxon>
        <taxon>Araneomorphae</taxon>
        <taxon>Entelegynae</taxon>
        <taxon>Araneoidea</taxon>
        <taxon>Nephilidae</taxon>
        <taxon>Trichonephila</taxon>
    </lineage>
</organism>
<proteinExistence type="predicted"/>
<feature type="region of interest" description="Disordered" evidence="1">
    <location>
        <begin position="76"/>
        <end position="97"/>
    </location>
</feature>
<evidence type="ECO:0000313" key="3">
    <source>
        <dbReference type="Proteomes" id="UP000887116"/>
    </source>
</evidence>
<sequence length="97" mass="10655">MGKPSRVHLNARSVGPELCPESFHSTVNVVPRWNECFAKPPPRPYGWVVVTPTPPEHDGSRWIRNALTNPSVAWEKSCVSGTNGAPTRRRDPAVGLS</sequence>
<reference evidence="2" key="1">
    <citation type="submission" date="2020-07" db="EMBL/GenBank/DDBJ databases">
        <title>Multicomponent nature underlies the extraordinary mechanical properties of spider dragline silk.</title>
        <authorList>
            <person name="Kono N."/>
            <person name="Nakamura H."/>
            <person name="Mori M."/>
            <person name="Yoshida Y."/>
            <person name="Ohtoshi R."/>
            <person name="Malay A.D."/>
            <person name="Moran D.A.P."/>
            <person name="Tomita M."/>
            <person name="Numata K."/>
            <person name="Arakawa K."/>
        </authorList>
    </citation>
    <scope>NUCLEOTIDE SEQUENCE</scope>
</reference>
<protein>
    <submittedName>
        <fullName evidence="2">Uncharacterized protein</fullName>
    </submittedName>
</protein>
<evidence type="ECO:0000256" key="1">
    <source>
        <dbReference type="SAM" id="MobiDB-lite"/>
    </source>
</evidence>
<evidence type="ECO:0000313" key="2">
    <source>
        <dbReference type="EMBL" id="GFR14316.1"/>
    </source>
</evidence>
<name>A0A8X6JP49_TRICU</name>
<dbReference type="AlphaFoldDB" id="A0A8X6JP49"/>
<dbReference type="EMBL" id="BMAO01036958">
    <property type="protein sequence ID" value="GFR14316.1"/>
    <property type="molecule type" value="Genomic_DNA"/>
</dbReference>
<dbReference type="Proteomes" id="UP000887116">
    <property type="component" value="Unassembled WGS sequence"/>
</dbReference>
<accession>A0A8X6JP49</accession>
<keyword evidence="3" id="KW-1185">Reference proteome</keyword>
<feature type="compositionally biased region" description="Basic and acidic residues" evidence="1">
    <location>
        <begin position="88"/>
        <end position="97"/>
    </location>
</feature>